<evidence type="ECO:0000256" key="1">
    <source>
        <dbReference type="ARBA" id="ARBA00022490"/>
    </source>
</evidence>
<dbReference type="Gene3D" id="3.40.250.10">
    <property type="entry name" value="Rhodanese-like domain"/>
    <property type="match status" value="1"/>
</dbReference>
<comment type="similarity">
    <text evidence="3">Belongs to the GlpE family.</text>
</comment>
<dbReference type="InterPro" id="IPR023695">
    <property type="entry name" value="Thiosulf_sulfurTrfase"/>
</dbReference>
<dbReference type="PANTHER" id="PTHR43031:SF6">
    <property type="entry name" value="THIOSULFATE SULFURTRANSFERASE GLPE"/>
    <property type="match status" value="1"/>
</dbReference>
<comment type="catalytic activity">
    <reaction evidence="3">
        <text>thiosulfate + hydrogen cyanide = thiocyanate + sulfite + 2 H(+)</text>
        <dbReference type="Rhea" id="RHEA:16881"/>
        <dbReference type="ChEBI" id="CHEBI:15378"/>
        <dbReference type="ChEBI" id="CHEBI:17359"/>
        <dbReference type="ChEBI" id="CHEBI:18022"/>
        <dbReference type="ChEBI" id="CHEBI:18407"/>
        <dbReference type="ChEBI" id="CHEBI:33542"/>
        <dbReference type="EC" id="2.8.1.1"/>
    </reaction>
</comment>
<dbReference type="HAMAP" id="MF_01009">
    <property type="entry name" value="Thiosulf_sulfurtr"/>
    <property type="match status" value="1"/>
</dbReference>
<organism evidence="5 6">
    <name type="scientific">Aliiglaciecola litoralis</name>
    <dbReference type="NCBI Taxonomy" id="582857"/>
    <lineage>
        <taxon>Bacteria</taxon>
        <taxon>Pseudomonadati</taxon>
        <taxon>Pseudomonadota</taxon>
        <taxon>Gammaproteobacteria</taxon>
        <taxon>Alteromonadales</taxon>
        <taxon>Alteromonadaceae</taxon>
        <taxon>Aliiglaciecola</taxon>
    </lineage>
</organism>
<name>A0ABN1LHN7_9ALTE</name>
<dbReference type="RefSeq" id="WP_343858784.1">
    <property type="nucleotide sequence ID" value="NZ_BAAAFD010000004.1"/>
</dbReference>
<sequence>MEQFEHISVEQTHELLKQNKARLVDIRDEQSFEAAHVEGAVHLTNGTLQQFMSQTDFETPVIVCCYHGISSQQAAQFLIHQGFDEVYSMDGGFEAWRSALPFVSSSSD</sequence>
<evidence type="ECO:0000259" key="4">
    <source>
        <dbReference type="PROSITE" id="PS50206"/>
    </source>
</evidence>
<dbReference type="EMBL" id="BAAAFD010000004">
    <property type="protein sequence ID" value="GAA0856196.1"/>
    <property type="molecule type" value="Genomic_DNA"/>
</dbReference>
<dbReference type="PANTHER" id="PTHR43031">
    <property type="entry name" value="FAD-DEPENDENT OXIDOREDUCTASE"/>
    <property type="match status" value="1"/>
</dbReference>
<accession>A0ABN1LHN7</accession>
<dbReference type="SUPFAM" id="SSF52821">
    <property type="entry name" value="Rhodanese/Cell cycle control phosphatase"/>
    <property type="match status" value="1"/>
</dbReference>
<dbReference type="SMART" id="SM00450">
    <property type="entry name" value="RHOD"/>
    <property type="match status" value="1"/>
</dbReference>
<comment type="catalytic activity">
    <reaction evidence="3">
        <text>thiosulfate + [thioredoxin]-dithiol = [thioredoxin]-disulfide + hydrogen sulfide + sulfite + 2 H(+)</text>
        <dbReference type="Rhea" id="RHEA:83859"/>
        <dbReference type="Rhea" id="RHEA-COMP:10698"/>
        <dbReference type="Rhea" id="RHEA-COMP:10700"/>
        <dbReference type="ChEBI" id="CHEBI:15378"/>
        <dbReference type="ChEBI" id="CHEBI:17359"/>
        <dbReference type="ChEBI" id="CHEBI:29919"/>
        <dbReference type="ChEBI" id="CHEBI:29950"/>
        <dbReference type="ChEBI" id="CHEBI:33542"/>
        <dbReference type="ChEBI" id="CHEBI:50058"/>
    </reaction>
</comment>
<evidence type="ECO:0000256" key="3">
    <source>
        <dbReference type="HAMAP-Rule" id="MF_01009"/>
    </source>
</evidence>
<feature type="domain" description="Rhodanese" evidence="4">
    <location>
        <begin position="17"/>
        <end position="104"/>
    </location>
</feature>
<evidence type="ECO:0000313" key="5">
    <source>
        <dbReference type="EMBL" id="GAA0856196.1"/>
    </source>
</evidence>
<dbReference type="PROSITE" id="PS50206">
    <property type="entry name" value="RHODANESE_3"/>
    <property type="match status" value="1"/>
</dbReference>
<comment type="caution">
    <text evidence="5">The sequence shown here is derived from an EMBL/GenBank/DDBJ whole genome shotgun (WGS) entry which is preliminary data.</text>
</comment>
<dbReference type="InterPro" id="IPR001763">
    <property type="entry name" value="Rhodanese-like_dom"/>
</dbReference>
<dbReference type="Proteomes" id="UP001500359">
    <property type="component" value="Unassembled WGS sequence"/>
</dbReference>
<dbReference type="EC" id="2.8.1.1" evidence="3"/>
<comment type="subcellular location">
    <subcellularLocation>
        <location evidence="3">Cytoplasm</location>
    </subcellularLocation>
</comment>
<reference evidence="6" key="1">
    <citation type="journal article" date="2019" name="Int. J. Syst. Evol. Microbiol.">
        <title>The Global Catalogue of Microorganisms (GCM) 10K type strain sequencing project: providing services to taxonomists for standard genome sequencing and annotation.</title>
        <authorList>
            <consortium name="The Broad Institute Genomics Platform"/>
            <consortium name="The Broad Institute Genome Sequencing Center for Infectious Disease"/>
            <person name="Wu L."/>
            <person name="Ma J."/>
        </authorList>
    </citation>
    <scope>NUCLEOTIDE SEQUENCE [LARGE SCALE GENOMIC DNA]</scope>
    <source>
        <strain evidence="6">JCM 15896</strain>
    </source>
</reference>
<evidence type="ECO:0000313" key="6">
    <source>
        <dbReference type="Proteomes" id="UP001500359"/>
    </source>
</evidence>
<dbReference type="NCBIfam" id="NF001195">
    <property type="entry name" value="PRK00162.1"/>
    <property type="match status" value="1"/>
</dbReference>
<dbReference type="InterPro" id="IPR036873">
    <property type="entry name" value="Rhodanese-like_dom_sf"/>
</dbReference>
<evidence type="ECO:0000256" key="2">
    <source>
        <dbReference type="ARBA" id="ARBA00022679"/>
    </source>
</evidence>
<dbReference type="InterPro" id="IPR050229">
    <property type="entry name" value="GlpE_sulfurtransferase"/>
</dbReference>
<proteinExistence type="inferred from homology"/>
<keyword evidence="1 3" id="KW-0963">Cytoplasm</keyword>
<dbReference type="Pfam" id="PF00581">
    <property type="entry name" value="Rhodanese"/>
    <property type="match status" value="1"/>
</dbReference>
<keyword evidence="6" id="KW-1185">Reference proteome</keyword>
<protein>
    <recommendedName>
        <fullName evidence="3">Thiosulfate sulfurtransferase GlpE</fullName>
        <ecNumber evidence="3">2.8.1.1</ecNumber>
    </recommendedName>
</protein>
<dbReference type="CDD" id="cd01444">
    <property type="entry name" value="GlpE_ST"/>
    <property type="match status" value="1"/>
</dbReference>
<feature type="active site" description="Cysteine persulfide intermediate" evidence="3">
    <location>
        <position position="65"/>
    </location>
</feature>
<comment type="function">
    <text evidence="3">Transferase that catalyzes the transfer of sulfur from thiosulfate to thiophilic acceptors such as cyanide or dithiols. May function in a CysM-independent thiosulfate assimilation pathway by catalyzing the conversion of thiosulfate to sulfite, which can then be used for L-cysteine biosynthesis.</text>
</comment>
<gene>
    <name evidence="3 5" type="primary">glpE</name>
    <name evidence="5" type="ORF">GCM10009114_17240</name>
</gene>
<keyword evidence="2 3" id="KW-0808">Transferase</keyword>